<reference evidence="1" key="1">
    <citation type="journal article" date="2021" name="Environ. Microbiol.">
        <title>Gene family expansions and transcriptome signatures uncover fungal adaptations to wood decay.</title>
        <authorList>
            <person name="Hage H."/>
            <person name="Miyauchi S."/>
            <person name="Viragh M."/>
            <person name="Drula E."/>
            <person name="Min B."/>
            <person name="Chaduli D."/>
            <person name="Navarro D."/>
            <person name="Favel A."/>
            <person name="Norest M."/>
            <person name="Lesage-Meessen L."/>
            <person name="Balint B."/>
            <person name="Merenyi Z."/>
            <person name="de Eugenio L."/>
            <person name="Morin E."/>
            <person name="Martinez A.T."/>
            <person name="Baldrian P."/>
            <person name="Stursova M."/>
            <person name="Martinez M.J."/>
            <person name="Novotny C."/>
            <person name="Magnuson J.K."/>
            <person name="Spatafora J.W."/>
            <person name="Maurice S."/>
            <person name="Pangilinan J."/>
            <person name="Andreopoulos W."/>
            <person name="LaButti K."/>
            <person name="Hundley H."/>
            <person name="Na H."/>
            <person name="Kuo A."/>
            <person name="Barry K."/>
            <person name="Lipzen A."/>
            <person name="Henrissat B."/>
            <person name="Riley R."/>
            <person name="Ahrendt S."/>
            <person name="Nagy L.G."/>
            <person name="Grigoriev I.V."/>
            <person name="Martin F."/>
            <person name="Rosso M.N."/>
        </authorList>
    </citation>
    <scope>NUCLEOTIDE SEQUENCE</scope>
    <source>
        <strain evidence="1">CBS 384.51</strain>
    </source>
</reference>
<evidence type="ECO:0000313" key="1">
    <source>
        <dbReference type="EMBL" id="KAI0086917.1"/>
    </source>
</evidence>
<proteinExistence type="predicted"/>
<dbReference type="Proteomes" id="UP001055072">
    <property type="component" value="Unassembled WGS sequence"/>
</dbReference>
<accession>A0ACB8TXZ3</accession>
<gene>
    <name evidence="1" type="ORF">BDY19DRAFT_893960</name>
</gene>
<keyword evidence="2" id="KW-1185">Reference proteome</keyword>
<comment type="caution">
    <text evidence="1">The sequence shown here is derived from an EMBL/GenBank/DDBJ whole genome shotgun (WGS) entry which is preliminary data.</text>
</comment>
<name>A0ACB8TXZ3_9APHY</name>
<sequence length="363" mass="40289">MMQLTEAGLLSTSLEAMLYGFSAFMYIITFWILGRKKRGRRPNYPLLVLTSALLTFTTAELIVNIVHICQGFLGKTPLQAETYFADVTEPTFILKSMLYNCQTLILDGVVIYRAWVVWNGDIRVVVFPMLGWCGLLTSIVGTIVALSTAPKSDSGNVFAKKTNQWITSIYSTTLATNLSATSLLAYRIWRVNQRTTQWRTKDHLSPILRVVIESGALYSLTIIAALITFVIQSPGVYIILDMISPIISIVYNMIIIRIAIVSDGLLDERGDSAHSSGSRSLRSLDRIRRNQNSNVPFRLGWSKNGDGHNVKSLEVEITHYRETDSGVIRDELDAKASGSNLKGPEPGSPEHETTYAIVPHTAA</sequence>
<evidence type="ECO:0000313" key="2">
    <source>
        <dbReference type="Proteomes" id="UP001055072"/>
    </source>
</evidence>
<protein>
    <submittedName>
        <fullName evidence="1">Uncharacterized protein</fullName>
    </submittedName>
</protein>
<dbReference type="EMBL" id="MU274920">
    <property type="protein sequence ID" value="KAI0086917.1"/>
    <property type="molecule type" value="Genomic_DNA"/>
</dbReference>
<organism evidence="1 2">
    <name type="scientific">Irpex rosettiformis</name>
    <dbReference type="NCBI Taxonomy" id="378272"/>
    <lineage>
        <taxon>Eukaryota</taxon>
        <taxon>Fungi</taxon>
        <taxon>Dikarya</taxon>
        <taxon>Basidiomycota</taxon>
        <taxon>Agaricomycotina</taxon>
        <taxon>Agaricomycetes</taxon>
        <taxon>Polyporales</taxon>
        <taxon>Irpicaceae</taxon>
        <taxon>Irpex</taxon>
    </lineage>
</organism>